<dbReference type="EMBL" id="JBHRYB010000013">
    <property type="protein sequence ID" value="MFC3680821.1"/>
    <property type="molecule type" value="Genomic_DNA"/>
</dbReference>
<keyword evidence="1 4" id="KW-0378">Hydrolase</keyword>
<dbReference type="PANTHER" id="PTHR14226:SF76">
    <property type="entry name" value="NTE FAMILY PROTEIN RSSA"/>
    <property type="match status" value="1"/>
</dbReference>
<evidence type="ECO:0000256" key="4">
    <source>
        <dbReference type="PROSITE-ProRule" id="PRU01161"/>
    </source>
</evidence>
<sequence length="338" mass="37249">MNDQHKSPDIAVREARCEQPQPPAKTVALCLGSGGARGYTHFGVIDELQRRGYRIVSISGCSMGAIVGGFFAAGKLEELRQWVNSLSYLEVLKLVDFSLLSNGAIRGDRVFNILSGMLNGVQIEELDIPFTAVATDLTHKKEIWFQNGSLHDAIRASAAIPSLLTPVMSGNRMLVDGGVLNPLPITPCVSAHADFIMAVDLNCDVPMPDDFMPEPQPSEEQKNDWFNTVVSNALDKAGQLLDKWDNSRKKPEDVAHENLGKLEILNQMFEVMQASLSGFKTAGYPPELLIRMPAECCEFYEFYRADEMIRLGQHIAANALDAFEQGSSSLYGEGLLRR</sequence>
<evidence type="ECO:0000313" key="7">
    <source>
        <dbReference type="Proteomes" id="UP001595722"/>
    </source>
</evidence>
<dbReference type="InterPro" id="IPR050301">
    <property type="entry name" value="NTE"/>
</dbReference>
<feature type="short sequence motif" description="GXSXG" evidence="4">
    <location>
        <begin position="60"/>
        <end position="64"/>
    </location>
</feature>
<proteinExistence type="predicted"/>
<dbReference type="PROSITE" id="PS51635">
    <property type="entry name" value="PNPLA"/>
    <property type="match status" value="1"/>
</dbReference>
<dbReference type="RefSeq" id="WP_376866920.1">
    <property type="nucleotide sequence ID" value="NZ_JBHRYB010000013.1"/>
</dbReference>
<dbReference type="Proteomes" id="UP001595722">
    <property type="component" value="Unassembled WGS sequence"/>
</dbReference>
<evidence type="ECO:0000259" key="5">
    <source>
        <dbReference type="PROSITE" id="PS51635"/>
    </source>
</evidence>
<dbReference type="SUPFAM" id="SSF52151">
    <property type="entry name" value="FabD/lysophospholipase-like"/>
    <property type="match status" value="1"/>
</dbReference>
<keyword evidence="7" id="KW-1185">Reference proteome</keyword>
<comment type="caution">
    <text evidence="4">Lacks conserved residue(s) required for the propagation of feature annotation.</text>
</comment>
<evidence type="ECO:0000256" key="2">
    <source>
        <dbReference type="ARBA" id="ARBA00022963"/>
    </source>
</evidence>
<evidence type="ECO:0000256" key="3">
    <source>
        <dbReference type="ARBA" id="ARBA00023098"/>
    </source>
</evidence>
<dbReference type="Gene3D" id="3.40.1090.10">
    <property type="entry name" value="Cytosolic phospholipase A2 catalytic domain"/>
    <property type="match status" value="2"/>
</dbReference>
<dbReference type="InterPro" id="IPR002641">
    <property type="entry name" value="PNPLA_dom"/>
</dbReference>
<keyword evidence="2 4" id="KW-0442">Lipid degradation</keyword>
<dbReference type="PANTHER" id="PTHR14226">
    <property type="entry name" value="NEUROPATHY TARGET ESTERASE/SWISS CHEESE D.MELANOGASTER"/>
    <property type="match status" value="1"/>
</dbReference>
<feature type="short sequence motif" description="DGA/G" evidence="4">
    <location>
        <begin position="176"/>
        <end position="178"/>
    </location>
</feature>
<evidence type="ECO:0000313" key="6">
    <source>
        <dbReference type="EMBL" id="MFC3680821.1"/>
    </source>
</evidence>
<gene>
    <name evidence="6" type="ORF">ACFOMG_11995</name>
</gene>
<feature type="active site" description="Nucleophile" evidence="4">
    <location>
        <position position="62"/>
    </location>
</feature>
<organism evidence="6 7">
    <name type="scientific">Bacterioplanoides pacificum</name>
    <dbReference type="NCBI Taxonomy" id="1171596"/>
    <lineage>
        <taxon>Bacteria</taxon>
        <taxon>Pseudomonadati</taxon>
        <taxon>Pseudomonadota</taxon>
        <taxon>Gammaproteobacteria</taxon>
        <taxon>Oceanospirillales</taxon>
        <taxon>Oceanospirillaceae</taxon>
        <taxon>Bacterioplanoides</taxon>
    </lineage>
</organism>
<feature type="active site" description="Proton acceptor" evidence="4">
    <location>
        <position position="176"/>
    </location>
</feature>
<protein>
    <submittedName>
        <fullName evidence="6">Patatin-like phospholipase family protein</fullName>
    </submittedName>
</protein>
<reference evidence="7" key="1">
    <citation type="journal article" date="2019" name="Int. J. Syst. Evol. Microbiol.">
        <title>The Global Catalogue of Microorganisms (GCM) 10K type strain sequencing project: providing services to taxonomists for standard genome sequencing and annotation.</title>
        <authorList>
            <consortium name="The Broad Institute Genomics Platform"/>
            <consortium name="The Broad Institute Genome Sequencing Center for Infectious Disease"/>
            <person name="Wu L."/>
            <person name="Ma J."/>
        </authorList>
    </citation>
    <scope>NUCLEOTIDE SEQUENCE [LARGE SCALE GENOMIC DNA]</scope>
    <source>
        <strain evidence="7">KCTC 42424</strain>
    </source>
</reference>
<keyword evidence="3 4" id="KW-0443">Lipid metabolism</keyword>
<name>A0ABV7VWB2_9GAMM</name>
<comment type="caution">
    <text evidence="6">The sequence shown here is derived from an EMBL/GenBank/DDBJ whole genome shotgun (WGS) entry which is preliminary data.</text>
</comment>
<feature type="domain" description="PNPLA" evidence="5">
    <location>
        <begin position="29"/>
        <end position="189"/>
    </location>
</feature>
<accession>A0ABV7VWB2</accession>
<dbReference type="InterPro" id="IPR016035">
    <property type="entry name" value="Acyl_Trfase/lysoPLipase"/>
</dbReference>
<evidence type="ECO:0000256" key="1">
    <source>
        <dbReference type="ARBA" id="ARBA00022801"/>
    </source>
</evidence>
<dbReference type="Pfam" id="PF01734">
    <property type="entry name" value="Patatin"/>
    <property type="match status" value="1"/>
</dbReference>